<evidence type="ECO:0000259" key="1">
    <source>
        <dbReference type="PROSITE" id="PS51708"/>
    </source>
</evidence>
<dbReference type="RefSeq" id="WP_273439792.1">
    <property type="nucleotide sequence ID" value="NZ_PKUN01000021.1"/>
</dbReference>
<accession>A0A2N6CVH0</accession>
<comment type="caution">
    <text evidence="2">The sequence shown here is derived from an EMBL/GenBank/DDBJ whole genome shotgun (WGS) entry which is preliminary data.</text>
</comment>
<dbReference type="STRING" id="1111735.GCA_000428045_00344"/>
<evidence type="ECO:0000313" key="2">
    <source>
        <dbReference type="EMBL" id="PLX61189.1"/>
    </source>
</evidence>
<dbReference type="PANTHER" id="PTHR39339:SF1">
    <property type="entry name" value="CHAD DOMAIN-CONTAINING PROTEIN"/>
    <property type="match status" value="1"/>
</dbReference>
<gene>
    <name evidence="2" type="ORF">C0630_12405</name>
</gene>
<dbReference type="PANTHER" id="PTHR39339">
    <property type="entry name" value="SLR1444 PROTEIN"/>
    <property type="match status" value="1"/>
</dbReference>
<dbReference type="Gene3D" id="1.40.20.10">
    <property type="entry name" value="CHAD domain"/>
    <property type="match status" value="1"/>
</dbReference>
<protein>
    <recommendedName>
        <fullName evidence="1">CHAD domain-containing protein</fullName>
    </recommendedName>
</protein>
<name>A0A2N6CVH0_9GAMM</name>
<evidence type="ECO:0000313" key="3">
    <source>
        <dbReference type="Proteomes" id="UP000235015"/>
    </source>
</evidence>
<dbReference type="PROSITE" id="PS51708">
    <property type="entry name" value="CHAD"/>
    <property type="match status" value="1"/>
</dbReference>
<sequence>MKAQSLQYQLKDSESIGEVVTALTGQFQLTGEPEKTVRHILHDSFDWRLFQSGLQLDEARGAGLHELTLRKLEDDSACETIRLEGPVAGFFHDYPPGLLRDRLATTLQMRTLLPQVEIRRRERLLRLLDGEQKTVLRIALQEQSARPPGRGEYQPMAALVRLLPVRGYDKPLAQVSRFLTAVLELKPQVDPLIVLGLSAIGRQPLDYSSKLNFNLQPLMPAGEVARQIHHTLLNTLEANLPGTRADLDSEFLHDLRVAVRRTRSALSQIKGVFPESEVEKYKERFAWIGQLTGPTRDLDVYLLGFDDYRNSLPEPYRPDLEPLHAFLQTHQKSEQRAMVRKLNSPHFHTLLKEWRAFLTAPPGTESACAHAHKPIGKLAAKRIHRTFGLVLKEGLAINPHSPPEALHELRKSCKKLRYLLEFFQSLYPEDRIKPLIKSLKGLLDNLGDYQDLEVQADKLREFAHQMVAEGEVPADTLLAMGMLVDGLLKRQQASRLVFADRFALFAGREQVAAYQTLFGPDRKKRDVAGEQA</sequence>
<dbReference type="InterPro" id="IPR007899">
    <property type="entry name" value="CHAD_dom"/>
</dbReference>
<dbReference type="AlphaFoldDB" id="A0A2N6CVH0"/>
<dbReference type="SMART" id="SM00880">
    <property type="entry name" value="CHAD"/>
    <property type="match status" value="1"/>
</dbReference>
<feature type="domain" description="CHAD" evidence="1">
    <location>
        <begin position="218"/>
        <end position="508"/>
    </location>
</feature>
<dbReference type="EMBL" id="PKUN01000021">
    <property type="protein sequence ID" value="PLX61189.1"/>
    <property type="molecule type" value="Genomic_DNA"/>
</dbReference>
<proteinExistence type="predicted"/>
<organism evidence="2 3">
    <name type="scientific">Sedimenticola selenatireducens</name>
    <dbReference type="NCBI Taxonomy" id="191960"/>
    <lineage>
        <taxon>Bacteria</taxon>
        <taxon>Pseudomonadati</taxon>
        <taxon>Pseudomonadota</taxon>
        <taxon>Gammaproteobacteria</taxon>
        <taxon>Chromatiales</taxon>
        <taxon>Sedimenticolaceae</taxon>
        <taxon>Sedimenticola</taxon>
    </lineage>
</organism>
<reference evidence="2 3" key="1">
    <citation type="submission" date="2017-11" db="EMBL/GenBank/DDBJ databases">
        <title>Genome-resolved metagenomics identifies genetic mobility, metabolic interactions, and unexpected diversity in perchlorate-reducing communities.</title>
        <authorList>
            <person name="Barnum T.P."/>
            <person name="Figueroa I.A."/>
            <person name="Carlstrom C.I."/>
            <person name="Lucas L.N."/>
            <person name="Engelbrektson A.L."/>
            <person name="Coates J.D."/>
        </authorList>
    </citation>
    <scope>NUCLEOTIDE SEQUENCE [LARGE SCALE GENOMIC DNA]</scope>
    <source>
        <strain evidence="2">BM301</strain>
    </source>
</reference>
<dbReference type="Pfam" id="PF05235">
    <property type="entry name" value="CHAD"/>
    <property type="match status" value="1"/>
</dbReference>
<dbReference type="Proteomes" id="UP000235015">
    <property type="component" value="Unassembled WGS sequence"/>
</dbReference>
<dbReference type="InterPro" id="IPR038186">
    <property type="entry name" value="CHAD_dom_sf"/>
</dbReference>